<organism evidence="2 3">
    <name type="scientific">Cerrena zonata</name>
    <dbReference type="NCBI Taxonomy" id="2478898"/>
    <lineage>
        <taxon>Eukaryota</taxon>
        <taxon>Fungi</taxon>
        <taxon>Dikarya</taxon>
        <taxon>Basidiomycota</taxon>
        <taxon>Agaricomycotina</taxon>
        <taxon>Agaricomycetes</taxon>
        <taxon>Polyporales</taxon>
        <taxon>Cerrenaceae</taxon>
        <taxon>Cerrena</taxon>
    </lineage>
</organism>
<feature type="compositionally biased region" description="Basic and acidic residues" evidence="1">
    <location>
        <begin position="131"/>
        <end position="150"/>
    </location>
</feature>
<name>A0AAW0GDA4_9APHY</name>
<feature type="compositionally biased region" description="Pro residues" evidence="1">
    <location>
        <begin position="1"/>
        <end position="13"/>
    </location>
</feature>
<evidence type="ECO:0000313" key="2">
    <source>
        <dbReference type="EMBL" id="KAK7687912.1"/>
    </source>
</evidence>
<comment type="caution">
    <text evidence="2">The sequence shown here is derived from an EMBL/GenBank/DDBJ whole genome shotgun (WGS) entry which is preliminary data.</text>
</comment>
<dbReference type="EMBL" id="JASBNA010000012">
    <property type="protein sequence ID" value="KAK7687912.1"/>
    <property type="molecule type" value="Genomic_DNA"/>
</dbReference>
<dbReference type="AlphaFoldDB" id="A0AAW0GDA4"/>
<feature type="compositionally biased region" description="Low complexity" evidence="1">
    <location>
        <begin position="151"/>
        <end position="167"/>
    </location>
</feature>
<proteinExistence type="predicted"/>
<reference evidence="2 3" key="1">
    <citation type="submission" date="2022-09" db="EMBL/GenBank/DDBJ databases">
        <authorList>
            <person name="Palmer J.M."/>
        </authorList>
    </citation>
    <scope>NUCLEOTIDE SEQUENCE [LARGE SCALE GENOMIC DNA]</scope>
    <source>
        <strain evidence="2 3">DSM 7382</strain>
    </source>
</reference>
<gene>
    <name evidence="2" type="ORF">QCA50_009131</name>
</gene>
<protein>
    <submittedName>
        <fullName evidence="2">Uncharacterized protein</fullName>
    </submittedName>
</protein>
<feature type="compositionally biased region" description="Polar residues" evidence="1">
    <location>
        <begin position="112"/>
        <end position="126"/>
    </location>
</feature>
<keyword evidence="3" id="KW-1185">Reference proteome</keyword>
<feature type="region of interest" description="Disordered" evidence="1">
    <location>
        <begin position="1"/>
        <end position="64"/>
    </location>
</feature>
<accession>A0AAW0GDA4</accession>
<feature type="compositionally biased region" description="Polar residues" evidence="1">
    <location>
        <begin position="84"/>
        <end position="102"/>
    </location>
</feature>
<feature type="region of interest" description="Disordered" evidence="1">
    <location>
        <begin position="77"/>
        <end position="245"/>
    </location>
</feature>
<feature type="compositionally biased region" description="Acidic residues" evidence="1">
    <location>
        <begin position="203"/>
        <end position="218"/>
    </location>
</feature>
<sequence length="422" mass="45507">MSRIPPPPPPPADPPKESSPSPSEPLANDLSEKAATTNTSPGVGEKPQDASKPPNAFLNNMGGAMGNMVDVRKWNWPGYLTFGKSGSPSKTAGTHTPSTLSSALKPEPEETPSASLSNAQESTSEGLLQVKHGEIDTESLHEAINSEHVHSPQPSQHQLSPSTQSPSVPATPARSVSPSLAVESEAPSKSTVDTDLTQGENVSDGDDDQAEGSESESESDSHSSSVESEKPSPPEEPIPSFNVTSIHLSDGDDIYATSRKRVLHLTKHPLTIAIIVEADHDPNDTSLAKACLETLQKLQDAISEEESKNLEASLPTVHKILERQDRFVISTEDYTTTSLQGFDSRSEHLFNGQAILRSDHDVQEVFSRGQNPQHWHIARRGLGTDREGKSTEGEVYMEIARKESTLTDVDNELAGVVRKFLE</sequence>
<dbReference type="Proteomes" id="UP001385951">
    <property type="component" value="Unassembled WGS sequence"/>
</dbReference>
<evidence type="ECO:0000256" key="1">
    <source>
        <dbReference type="SAM" id="MobiDB-lite"/>
    </source>
</evidence>
<feature type="compositionally biased region" description="Polar residues" evidence="1">
    <location>
        <begin position="187"/>
        <end position="201"/>
    </location>
</feature>
<evidence type="ECO:0000313" key="3">
    <source>
        <dbReference type="Proteomes" id="UP001385951"/>
    </source>
</evidence>